<dbReference type="RefSeq" id="WP_085771111.1">
    <property type="nucleotide sequence ID" value="NZ_AP027149.1"/>
</dbReference>
<organism evidence="1 2">
    <name type="scientific">Methylocystis bryophila</name>
    <dbReference type="NCBI Taxonomy" id="655015"/>
    <lineage>
        <taxon>Bacteria</taxon>
        <taxon>Pseudomonadati</taxon>
        <taxon>Pseudomonadota</taxon>
        <taxon>Alphaproteobacteria</taxon>
        <taxon>Hyphomicrobiales</taxon>
        <taxon>Methylocystaceae</taxon>
        <taxon>Methylocystis</taxon>
    </lineage>
</organism>
<evidence type="ECO:0000313" key="2">
    <source>
        <dbReference type="Proteomes" id="UP000193978"/>
    </source>
</evidence>
<reference evidence="1 2" key="1">
    <citation type="submission" date="2017-02" db="EMBL/GenBank/DDBJ databases">
        <authorList>
            <person name="Peterson S.W."/>
        </authorList>
    </citation>
    <scope>NUCLEOTIDE SEQUENCE [LARGE SCALE GENOMIC DNA]</scope>
    <source>
        <strain evidence="1 2">S285</strain>
    </source>
</reference>
<name>A0A1W6MTX9_9HYPH</name>
<dbReference type="KEGG" id="mbry:B1812_07980"/>
<gene>
    <name evidence="1" type="ORF">B1812_07980</name>
</gene>
<sequence>MSSMTIVEEANRDALTRLAGFYLFLDTRLWMEEGNIHREDGPAIVFPDGALRWFVRGREVTREVNTFFYENKWPIKTGLDSTEKLALFQARFIN</sequence>
<proteinExistence type="predicted"/>
<protein>
    <submittedName>
        <fullName evidence="1">Aldehyde dehydrogenase</fullName>
    </submittedName>
</protein>
<dbReference type="OrthoDB" id="7063302at2"/>
<dbReference type="AlphaFoldDB" id="A0A1W6MTX9"/>
<dbReference type="EMBL" id="CP019948">
    <property type="protein sequence ID" value="ARN81022.1"/>
    <property type="molecule type" value="Genomic_DNA"/>
</dbReference>
<accession>A0A1W6MTX9</accession>
<dbReference type="Proteomes" id="UP000193978">
    <property type="component" value="Chromosome"/>
</dbReference>
<evidence type="ECO:0000313" key="1">
    <source>
        <dbReference type="EMBL" id="ARN81022.1"/>
    </source>
</evidence>
<keyword evidence="2" id="KW-1185">Reference proteome</keyword>